<dbReference type="Proteomes" id="UP000027581">
    <property type="component" value="Unassembled WGS sequence"/>
</dbReference>
<protein>
    <submittedName>
        <fullName evidence="3">Rifin</fullName>
    </submittedName>
</protein>
<dbReference type="VEuPathDB" id="PlasmoDB:PRG01_1300200"/>
<dbReference type="VEuPathDB" id="PlasmoDB:PRCDC_0052100"/>
<organism evidence="3 4">
    <name type="scientific">Plasmodium reichenowi</name>
    <dbReference type="NCBI Taxonomy" id="5854"/>
    <lineage>
        <taxon>Eukaryota</taxon>
        <taxon>Sar</taxon>
        <taxon>Alveolata</taxon>
        <taxon>Apicomplexa</taxon>
        <taxon>Aconoidasida</taxon>
        <taxon>Haemosporida</taxon>
        <taxon>Plasmodiidae</taxon>
        <taxon>Plasmodium</taxon>
        <taxon>Plasmodium (Laverania)</taxon>
    </lineage>
</organism>
<reference evidence="3" key="1">
    <citation type="submission" date="2014-01" db="EMBL/GenBank/DDBJ databases">
        <authorList>
            <person name="Aslett M."/>
        </authorList>
    </citation>
    <scope>NUCLEOTIDE SEQUENCE</scope>
    <source>
        <strain evidence="3">CDC</strain>
    </source>
</reference>
<sequence length="348" mass="38198">MKLHYYKILLFVFPLNISLTLYVYSKNKPYITLHDIPTTKSRVLSEKDIQSSSYDKDAEINSVKEIFERQTSQRFEEYEERMKGKRQKRKEKRDKNIQKIIQKDKMEKNLAEKIEKGCFRCGYGLGGVAGSVGVFGGLGIYGWKSAALATAKEAAEKFGAAQGAIAGAETGKELVIAGIKSTFGVSATDVQQMGLILNATNYMEVSVISNEVYSHYSTSCVSRANGLPYLPSGPGTKKPFCYLMEQKMLASVSRGQGVSPTTFIQTTVEEVVEGAKGAASVKAAQVAAAEEAKAIKTSTDAIEAASTQLYGAIGYSVLAILIIVLVMIIIYLVLRYRRKKKKKKKTVS</sequence>
<evidence type="ECO:0000313" key="3">
    <source>
        <dbReference type="EMBL" id="CDO61888.1"/>
    </source>
</evidence>
<dbReference type="InterPro" id="IPR006373">
    <property type="entry name" value="VSA_Rifin"/>
</dbReference>
<dbReference type="AlphaFoldDB" id="A0A060RMG3"/>
<keyword evidence="2" id="KW-1133">Transmembrane helix</keyword>
<dbReference type="NCBIfam" id="TIGR01477">
    <property type="entry name" value="RIFIN"/>
    <property type="match status" value="1"/>
</dbReference>
<keyword evidence="4" id="KW-1185">Reference proteome</keyword>
<gene>
    <name evidence="3" type="primary">RIF</name>
    <name evidence="3" type="ORF">PRCDC_0052100</name>
</gene>
<dbReference type="EMBL" id="HG810553">
    <property type="protein sequence ID" value="CDO61888.1"/>
    <property type="molecule type" value="Genomic_DNA"/>
</dbReference>
<proteinExistence type="predicted"/>
<feature type="coiled-coil region" evidence="1">
    <location>
        <begin position="68"/>
        <end position="95"/>
    </location>
</feature>
<name>A0A060RMG3_PLARE</name>
<keyword evidence="2" id="KW-0472">Membrane</keyword>
<keyword evidence="2" id="KW-0812">Transmembrane</keyword>
<keyword evidence="1" id="KW-0175">Coiled coil</keyword>
<reference evidence="3" key="2">
    <citation type="submission" date="2014-05" db="EMBL/GenBank/DDBJ databases">
        <title>The genome sequences of chimpanzee malaria parasites reveal the path to human adaptation.</title>
        <authorList>
            <person name="Otto T.D."/>
            <person name="Rayner J.C."/>
            <person name="Boehme U."/>
            <person name="Pain A."/>
            <person name="Spottiswoode N."/>
            <person name="Sanders M."/>
            <person name="Quail M."/>
            <person name="Ollomo B."/>
            <person name="Renaud F."/>
            <person name="Thomas A.W."/>
            <person name="Prugnolle F."/>
            <person name="Conway D.J."/>
            <person name="Newbold C."/>
            <person name="Berriman M."/>
        </authorList>
    </citation>
    <scope>NUCLEOTIDE SEQUENCE [LARGE SCALE GENOMIC DNA]</scope>
    <source>
        <strain evidence="3">CDC</strain>
    </source>
</reference>
<feature type="transmembrane region" description="Helical" evidence="2">
    <location>
        <begin position="123"/>
        <end position="143"/>
    </location>
</feature>
<feature type="transmembrane region" description="Helical" evidence="2">
    <location>
        <begin position="312"/>
        <end position="334"/>
    </location>
</feature>
<evidence type="ECO:0000256" key="1">
    <source>
        <dbReference type="SAM" id="Coils"/>
    </source>
</evidence>
<accession>A0A060RMG3</accession>
<dbReference type="Pfam" id="PF02009">
    <property type="entry name" value="RIFIN"/>
    <property type="match status" value="1"/>
</dbReference>
<evidence type="ECO:0000256" key="2">
    <source>
        <dbReference type="SAM" id="Phobius"/>
    </source>
</evidence>
<feature type="transmembrane region" description="Helical" evidence="2">
    <location>
        <begin position="6"/>
        <end position="24"/>
    </location>
</feature>
<evidence type="ECO:0000313" key="4">
    <source>
        <dbReference type="Proteomes" id="UP000027581"/>
    </source>
</evidence>